<feature type="domain" description="R13L1/DRL21-like LRR repeat region" evidence="1">
    <location>
        <begin position="259"/>
        <end position="331"/>
    </location>
</feature>
<dbReference type="PANTHER" id="PTHR47186:SF3">
    <property type="entry name" value="OS09G0267800 PROTEIN"/>
    <property type="match status" value="1"/>
</dbReference>
<evidence type="ECO:0000313" key="3">
    <source>
        <dbReference type="RefSeq" id="XP_039118515.1"/>
    </source>
</evidence>
<dbReference type="Pfam" id="PF25019">
    <property type="entry name" value="LRR_R13L1-DRL21"/>
    <property type="match status" value="2"/>
</dbReference>
<dbReference type="RefSeq" id="XP_039118523.1">
    <property type="nucleotide sequence ID" value="XM_039262589.1"/>
</dbReference>
<evidence type="ECO:0000313" key="4">
    <source>
        <dbReference type="RefSeq" id="XP_039118523.1"/>
    </source>
</evidence>
<dbReference type="RefSeq" id="XP_039118515.1">
    <property type="nucleotide sequence ID" value="XM_039262581.1"/>
</dbReference>
<feature type="domain" description="R13L1/DRL21-like LRR repeat region" evidence="1">
    <location>
        <begin position="43"/>
        <end position="165"/>
    </location>
</feature>
<dbReference type="Gene3D" id="3.80.10.10">
    <property type="entry name" value="Ribonuclease Inhibitor"/>
    <property type="match status" value="2"/>
</dbReference>
<name>A0AB40AU72_DIOCR</name>
<dbReference type="SUPFAM" id="SSF52047">
    <property type="entry name" value="RNI-like"/>
    <property type="match status" value="2"/>
</dbReference>
<protein>
    <submittedName>
        <fullName evidence="3 4">Disease resistance protein RGA3 isoform X1</fullName>
    </submittedName>
</protein>
<dbReference type="GeneID" id="120254489"/>
<keyword evidence="2" id="KW-1185">Reference proteome</keyword>
<sequence>MPPQTLPSQFHSLINLEILRLTMKYYPEKLEYHVNKERGFTVGQLRNMNQLRGDLSILGLEDIDNKEEAMKAKLKEKRHLKHLCLCWNNTVHGCEQSDVQEEVIEGLEPHPNLEGLEIKGYMGFKIPSWLMKLHKLKRIYLSNCRNLPCLPAAVGLLHSLEELRLFDIENLAIECKPCDYSETEIFPSLQLLSLNKITVSFTGMPISSSSSSSSSSLAAPRQRKLFPRLQNLTVEKCNGVNEFPWPIYSTLKELNIRNSPDLDDQLPECLHNLSSLTRLGLRGAKIITFATEMMATLLALEELLLIDCNELSSVEGLQALPSLRYLTISNCPKFRSWCMEEMPTLCEIHINSCQDLASLPAWLHRLLLLKRLNIVFCSKFDSLPEGGLPSSLKTLEIIECDPGLMERCQQERSPEWLMIQHIPQKYFSY</sequence>
<dbReference type="Proteomes" id="UP001515500">
    <property type="component" value="Chromosome 3"/>
</dbReference>
<evidence type="ECO:0000259" key="1">
    <source>
        <dbReference type="Pfam" id="PF25019"/>
    </source>
</evidence>
<dbReference type="AlphaFoldDB" id="A0AB40AU72"/>
<evidence type="ECO:0000313" key="2">
    <source>
        <dbReference type="Proteomes" id="UP001515500"/>
    </source>
</evidence>
<reference evidence="3 4" key="1">
    <citation type="submission" date="2025-04" db="UniProtKB">
        <authorList>
            <consortium name="RefSeq"/>
        </authorList>
    </citation>
    <scope>IDENTIFICATION</scope>
</reference>
<dbReference type="InterPro" id="IPR056789">
    <property type="entry name" value="LRR_R13L1-DRL21"/>
</dbReference>
<dbReference type="InterPro" id="IPR032675">
    <property type="entry name" value="LRR_dom_sf"/>
</dbReference>
<accession>A0AB40AU72</accession>
<organism evidence="2 4">
    <name type="scientific">Dioscorea cayennensis subsp. rotundata</name>
    <name type="common">White Guinea yam</name>
    <name type="synonym">Dioscorea rotundata</name>
    <dbReference type="NCBI Taxonomy" id="55577"/>
    <lineage>
        <taxon>Eukaryota</taxon>
        <taxon>Viridiplantae</taxon>
        <taxon>Streptophyta</taxon>
        <taxon>Embryophyta</taxon>
        <taxon>Tracheophyta</taxon>
        <taxon>Spermatophyta</taxon>
        <taxon>Magnoliopsida</taxon>
        <taxon>Liliopsida</taxon>
        <taxon>Dioscoreales</taxon>
        <taxon>Dioscoreaceae</taxon>
        <taxon>Dioscorea</taxon>
    </lineage>
</organism>
<proteinExistence type="predicted"/>
<dbReference type="PANTHER" id="PTHR47186">
    <property type="entry name" value="LEUCINE-RICH REPEAT-CONTAINING PROTEIN 57"/>
    <property type="match status" value="1"/>
</dbReference>
<gene>
    <name evidence="3 4" type="primary">LOC120254489</name>
</gene>